<protein>
    <submittedName>
        <fullName evidence="3">Flagellar hook-length control protein</fullName>
    </submittedName>
</protein>
<keyword evidence="3" id="KW-0966">Cell projection</keyword>
<dbReference type="InterPro" id="IPR038610">
    <property type="entry name" value="FliK-like_C_sf"/>
</dbReference>
<keyword evidence="3" id="KW-0969">Cilium</keyword>
<dbReference type="Pfam" id="PF02120">
    <property type="entry name" value="Flg_hook"/>
    <property type="match status" value="1"/>
</dbReference>
<reference evidence="3 4" key="2">
    <citation type="submission" date="2011-11" db="EMBL/GenBank/DDBJ databases">
        <authorList>
            <consortium name="US DOE Joint Genome Institute"/>
            <person name="Lucas S."/>
            <person name="Han J."/>
            <person name="Lapidus A."/>
            <person name="Cheng J.-F."/>
            <person name="Goodwin L."/>
            <person name="Pitluck S."/>
            <person name="Peters L."/>
            <person name="Ovchinnikova G."/>
            <person name="Zhang X."/>
            <person name="Detter J.C."/>
            <person name="Han C."/>
            <person name="Tapia R."/>
            <person name="Land M."/>
            <person name="Hauser L."/>
            <person name="Kyrpides N."/>
            <person name="Ivanova N."/>
            <person name="Pagani I."/>
            <person name="Vogl K."/>
            <person name="Liu Z."/>
            <person name="Overmann J."/>
            <person name="Frigaard N.-U."/>
            <person name="Bryant D."/>
            <person name="Woyke T."/>
        </authorList>
    </citation>
    <scope>NUCLEOTIDE SEQUENCE [LARGE SCALE GENOMIC DNA]</scope>
    <source>
        <strain evidence="3 4">970</strain>
    </source>
</reference>
<reference evidence="4" key="1">
    <citation type="submission" date="2011-06" db="EMBL/GenBank/DDBJ databases">
        <authorList>
            <consortium name="US DOE Joint Genome Institute (JGI-PGF)"/>
            <person name="Lucas S."/>
            <person name="Han J."/>
            <person name="Lapidus A."/>
            <person name="Cheng J.-F."/>
            <person name="Goodwin L."/>
            <person name="Pitluck S."/>
            <person name="Peters L."/>
            <person name="Land M.L."/>
            <person name="Hauser L."/>
            <person name="Vogl K."/>
            <person name="Liu Z."/>
            <person name="Overmann J."/>
            <person name="Frigaard N.-U."/>
            <person name="Bryant D.A."/>
            <person name="Woyke T.J."/>
        </authorList>
    </citation>
    <scope>NUCLEOTIDE SEQUENCE [LARGE SCALE GENOMIC DNA]</scope>
    <source>
        <strain evidence="4">970</strain>
    </source>
</reference>
<sequence length="345" mass="34699">MMGTQNAAVEGRSGASALVGAKGAPASGELGEDGEFTGALEEQLGGLLVELGVDPKTLEGMDIEAMLAQLQALLKGQVDAAGGDTLPLLDAEASGADISLDAEMPLDAEMSLGALLKGDAESGPSPEVQAALAALLQQWSGQSGAELGDIEALSSRIGQAGGDVSATDLLAFLKASLATSNRSGAEQGNAAAEGAKTLDLTRLLTPDGARQLADRLSLIARARDGMAEIKLSPPSLGAMEVRVTMEADKAHVHFVSANPAVREVLEAALPKLREALAQDGLSLGDASVSDQPPQSRDEAAGEGVAAGDGEGGGDADSEQEALLAAEGAVASSTLSRLARKLDLFA</sequence>
<dbReference type="CDD" id="cd17470">
    <property type="entry name" value="T3SS_Flik_C"/>
    <property type="match status" value="1"/>
</dbReference>
<dbReference type="Proteomes" id="UP000002964">
    <property type="component" value="Unassembled WGS sequence"/>
</dbReference>
<feature type="region of interest" description="Disordered" evidence="1">
    <location>
        <begin position="283"/>
        <end position="322"/>
    </location>
</feature>
<evidence type="ECO:0000256" key="1">
    <source>
        <dbReference type="SAM" id="MobiDB-lite"/>
    </source>
</evidence>
<dbReference type="Gene3D" id="3.30.750.140">
    <property type="match status" value="1"/>
</dbReference>
<dbReference type="InterPro" id="IPR021136">
    <property type="entry name" value="Flagellar_hook_control-like_C"/>
</dbReference>
<accession>H8YZ28</accession>
<dbReference type="PANTHER" id="PTHR37533:SF2">
    <property type="entry name" value="FLAGELLAR HOOK-LENGTH CONTROL PROTEIN"/>
    <property type="match status" value="1"/>
</dbReference>
<keyword evidence="3" id="KW-0282">Flagellum</keyword>
<name>H8YZ28_9GAMM</name>
<gene>
    <name evidence="3" type="ORF">Thi970DRAFT_02192</name>
</gene>
<dbReference type="OrthoDB" id="1792985at2"/>
<dbReference type="InterPro" id="IPR052563">
    <property type="entry name" value="FliK"/>
</dbReference>
<organism evidence="3 4">
    <name type="scientific">Thiorhodovibrio frisius</name>
    <dbReference type="NCBI Taxonomy" id="631362"/>
    <lineage>
        <taxon>Bacteria</taxon>
        <taxon>Pseudomonadati</taxon>
        <taxon>Pseudomonadota</taxon>
        <taxon>Gammaproteobacteria</taxon>
        <taxon>Chromatiales</taxon>
        <taxon>Chromatiaceae</taxon>
        <taxon>Thiorhodovibrio</taxon>
    </lineage>
</organism>
<keyword evidence="4" id="KW-1185">Reference proteome</keyword>
<dbReference type="HOGENOM" id="CLU_803950_0_0_6"/>
<dbReference type="AlphaFoldDB" id="H8YZ28"/>
<dbReference type="EMBL" id="JH603169">
    <property type="protein sequence ID" value="EIC21955.1"/>
    <property type="molecule type" value="Genomic_DNA"/>
</dbReference>
<dbReference type="PANTHER" id="PTHR37533">
    <property type="entry name" value="FLAGELLAR HOOK-LENGTH CONTROL PROTEIN"/>
    <property type="match status" value="1"/>
</dbReference>
<dbReference type="RefSeq" id="WP_009148539.1">
    <property type="nucleotide sequence ID" value="NZ_CP121471.1"/>
</dbReference>
<evidence type="ECO:0000259" key="2">
    <source>
        <dbReference type="Pfam" id="PF02120"/>
    </source>
</evidence>
<evidence type="ECO:0000313" key="4">
    <source>
        <dbReference type="Proteomes" id="UP000002964"/>
    </source>
</evidence>
<evidence type="ECO:0000313" key="3">
    <source>
        <dbReference type="EMBL" id="EIC21955.1"/>
    </source>
</evidence>
<feature type="domain" description="Flagellar hook-length control protein-like C-terminal" evidence="2">
    <location>
        <begin position="226"/>
        <end position="295"/>
    </location>
</feature>
<proteinExistence type="predicted"/>
<dbReference type="STRING" id="631362.Thi970DRAFT_02192"/>
<dbReference type="eggNOG" id="COG3144">
    <property type="taxonomic scope" value="Bacteria"/>
</dbReference>